<proteinExistence type="predicted"/>
<evidence type="ECO:0000256" key="1">
    <source>
        <dbReference type="SAM" id="MobiDB-lite"/>
    </source>
</evidence>
<gene>
    <name evidence="2" type="ORF">A8926_1279</name>
</gene>
<dbReference type="AlphaFoldDB" id="A0A2N3XSU0"/>
<accession>A0A2N3XSU0</accession>
<feature type="compositionally biased region" description="Low complexity" evidence="1">
    <location>
        <begin position="26"/>
        <end position="37"/>
    </location>
</feature>
<protein>
    <submittedName>
        <fullName evidence="2">Uncharacterized protein</fullName>
    </submittedName>
</protein>
<feature type="region of interest" description="Disordered" evidence="1">
    <location>
        <begin position="16"/>
        <end position="37"/>
    </location>
</feature>
<reference evidence="2" key="1">
    <citation type="submission" date="2017-12" db="EMBL/GenBank/DDBJ databases">
        <title>Sequencing the genomes of 1000 Actinobacteria strains.</title>
        <authorList>
            <person name="Klenk H.-P."/>
        </authorList>
    </citation>
    <scope>NUCLEOTIDE SEQUENCE [LARGE SCALE GENOMIC DNA]</scope>
    <source>
        <strain evidence="2">DSM 44228</strain>
    </source>
</reference>
<evidence type="ECO:0000313" key="3">
    <source>
        <dbReference type="Proteomes" id="UP000233786"/>
    </source>
</evidence>
<sequence>MFTVALAALISTAGCGGRASAEHTAPESAAPESAAPASLGSNLAAGLMIGQ</sequence>
<comment type="caution">
    <text evidence="2">The sequence shown here is derived from an EMBL/GenBank/DDBJ whole genome shotgun (WGS) entry which is preliminary data.</text>
</comment>
<dbReference type="EMBL" id="PJNB01000001">
    <property type="protein sequence ID" value="PKW13725.1"/>
    <property type="molecule type" value="Genomic_DNA"/>
</dbReference>
<keyword evidence="3" id="KW-1185">Reference proteome</keyword>
<name>A0A2N3XSU0_SACSN</name>
<evidence type="ECO:0000313" key="2">
    <source>
        <dbReference type="EMBL" id="PKW13725.1"/>
    </source>
</evidence>
<dbReference type="Proteomes" id="UP000233786">
    <property type="component" value="Unassembled WGS sequence"/>
</dbReference>
<organism evidence="2 3">
    <name type="scientific">Saccharopolyspora spinosa</name>
    <dbReference type="NCBI Taxonomy" id="60894"/>
    <lineage>
        <taxon>Bacteria</taxon>
        <taxon>Bacillati</taxon>
        <taxon>Actinomycetota</taxon>
        <taxon>Actinomycetes</taxon>
        <taxon>Pseudonocardiales</taxon>
        <taxon>Pseudonocardiaceae</taxon>
        <taxon>Saccharopolyspora</taxon>
    </lineage>
</organism>